<comment type="caution">
    <text evidence="3">The sequence shown here is derived from an EMBL/GenBank/DDBJ whole genome shotgun (WGS) entry which is preliminary data.</text>
</comment>
<evidence type="ECO:0000313" key="4">
    <source>
        <dbReference type="Proteomes" id="UP000580517"/>
    </source>
</evidence>
<dbReference type="Proteomes" id="UP000580517">
    <property type="component" value="Unassembled WGS sequence"/>
</dbReference>
<evidence type="ECO:0000256" key="1">
    <source>
        <dbReference type="SAM" id="MobiDB-lite"/>
    </source>
</evidence>
<organism evidence="3 4">
    <name type="scientific">Allopusillimonas soli</name>
    <dbReference type="NCBI Taxonomy" id="659016"/>
    <lineage>
        <taxon>Bacteria</taxon>
        <taxon>Pseudomonadati</taxon>
        <taxon>Pseudomonadota</taxon>
        <taxon>Betaproteobacteria</taxon>
        <taxon>Burkholderiales</taxon>
        <taxon>Alcaligenaceae</taxon>
        <taxon>Allopusillimonas</taxon>
    </lineage>
</organism>
<dbReference type="OrthoDB" id="8688958at2"/>
<dbReference type="AlphaFoldDB" id="A0A853FCF4"/>
<accession>A0A853FCF4</accession>
<reference evidence="3 4" key="1">
    <citation type="submission" date="2020-07" db="EMBL/GenBank/DDBJ databases">
        <title>Taxonomic revisions and descriptions of new bacterial species based on genomic comparisons in the high-G+C-content subgroup of the family Alcaligenaceae.</title>
        <authorList>
            <person name="Szabo A."/>
            <person name="Felfoldi T."/>
        </authorList>
    </citation>
    <scope>NUCLEOTIDE SEQUENCE [LARGE SCALE GENOMIC DNA]</scope>
    <source>
        <strain evidence="3 4">DSM 25264</strain>
    </source>
</reference>
<proteinExistence type="predicted"/>
<sequence length="221" mass="24246">MQRSDSFPRFFRSLPAMAVAALLLAGCAQHREPNYYSMQRDNTESDARHQAQGRHDAIAPSQIQLGFGENAKKPGEGNTPSPQAQAQAALRPLSQPRTFLGTVPCLIGSSTECAASRITLTLAPTGEWRARTHYLGGSGQQPDLLEQGCWEAIGMQPARILLQTGSKQNKADFTFVTDNILRVNMLNNIRPKLEYRLTRQADVDPIDELSAKAPLDCGKTQ</sequence>
<protein>
    <recommendedName>
        <fullName evidence="5">Copper resistance protein NlpE</fullName>
    </recommendedName>
</protein>
<feature type="signal peptide" evidence="2">
    <location>
        <begin position="1"/>
        <end position="18"/>
    </location>
</feature>
<gene>
    <name evidence="3" type="ORF">H0A68_12090</name>
</gene>
<dbReference type="InterPro" id="IPR043176">
    <property type="entry name" value="NlpE_N_sf"/>
</dbReference>
<name>A0A853FCF4_9BURK</name>
<feature type="region of interest" description="Disordered" evidence="1">
    <location>
        <begin position="41"/>
        <end position="62"/>
    </location>
</feature>
<keyword evidence="2" id="KW-0732">Signal</keyword>
<feature type="chain" id="PRO_5032775309" description="Copper resistance protein NlpE" evidence="2">
    <location>
        <begin position="19"/>
        <end position="221"/>
    </location>
</feature>
<evidence type="ECO:0000313" key="3">
    <source>
        <dbReference type="EMBL" id="NYT37617.1"/>
    </source>
</evidence>
<dbReference type="EMBL" id="JACCEW010000003">
    <property type="protein sequence ID" value="NYT37617.1"/>
    <property type="molecule type" value="Genomic_DNA"/>
</dbReference>
<dbReference type="RefSeq" id="WP_129969258.1">
    <property type="nucleotide sequence ID" value="NZ_JACCEW010000003.1"/>
</dbReference>
<evidence type="ECO:0000256" key="2">
    <source>
        <dbReference type="SAM" id="SignalP"/>
    </source>
</evidence>
<dbReference type="Gene3D" id="2.40.128.300">
    <property type="match status" value="1"/>
</dbReference>
<keyword evidence="4" id="KW-1185">Reference proteome</keyword>
<feature type="compositionally biased region" description="Basic and acidic residues" evidence="1">
    <location>
        <begin position="41"/>
        <end position="57"/>
    </location>
</feature>
<evidence type="ECO:0008006" key="5">
    <source>
        <dbReference type="Google" id="ProtNLM"/>
    </source>
</evidence>
<dbReference type="PROSITE" id="PS51257">
    <property type="entry name" value="PROKAR_LIPOPROTEIN"/>
    <property type="match status" value="1"/>
</dbReference>